<dbReference type="PROSITE" id="PS50928">
    <property type="entry name" value="ABC_TM1"/>
    <property type="match status" value="1"/>
</dbReference>
<dbReference type="PANTHER" id="PTHR42929:SF5">
    <property type="entry name" value="ABC TRANSPORTER PERMEASE PROTEIN"/>
    <property type="match status" value="1"/>
</dbReference>
<feature type="transmembrane region" description="Helical" evidence="9">
    <location>
        <begin position="239"/>
        <end position="262"/>
    </location>
</feature>
<evidence type="ECO:0000259" key="11">
    <source>
        <dbReference type="PROSITE" id="PS50928"/>
    </source>
</evidence>
<evidence type="ECO:0000256" key="8">
    <source>
        <dbReference type="ARBA" id="ARBA00023136"/>
    </source>
</evidence>
<evidence type="ECO:0000256" key="10">
    <source>
        <dbReference type="SAM" id="MobiDB-lite"/>
    </source>
</evidence>
<evidence type="ECO:0000313" key="12">
    <source>
        <dbReference type="EMBL" id="KAA9001956.1"/>
    </source>
</evidence>
<comment type="caution">
    <text evidence="12">The sequence shown here is derived from an EMBL/GenBank/DDBJ whole genome shotgun (WGS) entry which is preliminary data.</text>
</comment>
<organism evidence="12 13">
    <name type="scientific">Affinibrenneria salicis</name>
    <dbReference type="NCBI Taxonomy" id="2590031"/>
    <lineage>
        <taxon>Bacteria</taxon>
        <taxon>Pseudomonadati</taxon>
        <taxon>Pseudomonadota</taxon>
        <taxon>Gammaproteobacteria</taxon>
        <taxon>Enterobacterales</taxon>
        <taxon>Pectobacteriaceae</taxon>
        <taxon>Affinibrenneria</taxon>
    </lineage>
</organism>
<dbReference type="InterPro" id="IPR000515">
    <property type="entry name" value="MetI-like"/>
</dbReference>
<dbReference type="GO" id="GO:0005886">
    <property type="term" value="C:plasma membrane"/>
    <property type="evidence" value="ECO:0007669"/>
    <property type="project" value="UniProtKB-SubCell"/>
</dbReference>
<protein>
    <submittedName>
        <fullName evidence="12">ABC transporter permease</fullName>
    </submittedName>
</protein>
<feature type="transmembrane region" description="Helical" evidence="9">
    <location>
        <begin position="318"/>
        <end position="339"/>
    </location>
</feature>
<comment type="subcellular location">
    <subcellularLocation>
        <location evidence="1">Cell inner membrane</location>
        <topology evidence="1">Multi-pass membrane protein</topology>
    </subcellularLocation>
    <subcellularLocation>
        <location evidence="9">Cell membrane</location>
        <topology evidence="9">Multi-pass membrane protein</topology>
    </subcellularLocation>
</comment>
<keyword evidence="8 9" id="KW-0472">Membrane</keyword>
<sequence>MSQSNPLATEPSSAQAGQGNALKQQMRRAQAFYKRRSLLLIAPLFVFIVVSFLFPITSILVKSVENPELRTSMPTTIEALRYWSGEQLPDEPVWAALVTDLRQARGAGQISLITKRLGYEDPKYRTLITRTLRSLPAEGSGNVREQLIQSQPLWGELSTWQTLDRASRPFTSYYLLAAFDHKVDSTTQQIVALPDDQALYINVLLRTLVMAGTVTLLCVGLGYPLAYWMAKQPTGRANLLMILVLLPFWTSLIVRTASWIVLLQSGGLINRALLGIGIIEHPLVMVFNRVGVYISMTHILLPFLILPLYAVMKSISPNYVRAAISLGAHPFVAFWRVYVPQTYAGVAAGALLVFMMAIGYYITPALLGGPGDQMLSYFVAFYTNTTMNWGMAAALGTQLLIIVTLLYIVYIRVTRTQAEAAAR</sequence>
<feature type="transmembrane region" description="Helical" evidence="9">
    <location>
        <begin position="346"/>
        <end position="367"/>
    </location>
</feature>
<accession>A0A5J5G650</accession>
<evidence type="ECO:0000313" key="13">
    <source>
        <dbReference type="Proteomes" id="UP000335415"/>
    </source>
</evidence>
<evidence type="ECO:0000256" key="1">
    <source>
        <dbReference type="ARBA" id="ARBA00004429"/>
    </source>
</evidence>
<name>A0A5J5G650_9GAMM</name>
<evidence type="ECO:0000256" key="3">
    <source>
        <dbReference type="ARBA" id="ARBA00022448"/>
    </source>
</evidence>
<dbReference type="InterPro" id="IPR035906">
    <property type="entry name" value="MetI-like_sf"/>
</dbReference>
<keyword evidence="13" id="KW-1185">Reference proteome</keyword>
<dbReference type="RefSeq" id="WP_150434193.1">
    <property type="nucleotide sequence ID" value="NZ_VYKJ01000002.1"/>
</dbReference>
<feature type="transmembrane region" description="Helical" evidence="9">
    <location>
        <begin position="387"/>
        <end position="410"/>
    </location>
</feature>
<keyword evidence="6 9" id="KW-0812">Transmembrane</keyword>
<dbReference type="CDD" id="cd06261">
    <property type="entry name" value="TM_PBP2"/>
    <property type="match status" value="1"/>
</dbReference>
<evidence type="ECO:0000256" key="2">
    <source>
        <dbReference type="ARBA" id="ARBA00007069"/>
    </source>
</evidence>
<dbReference type="GO" id="GO:0055085">
    <property type="term" value="P:transmembrane transport"/>
    <property type="evidence" value="ECO:0007669"/>
    <property type="project" value="InterPro"/>
</dbReference>
<evidence type="ECO:0000256" key="9">
    <source>
        <dbReference type="RuleBase" id="RU363032"/>
    </source>
</evidence>
<dbReference type="PANTHER" id="PTHR42929">
    <property type="entry name" value="INNER MEMBRANE ABC TRANSPORTER PERMEASE PROTEIN YDCU-RELATED-RELATED"/>
    <property type="match status" value="1"/>
</dbReference>
<evidence type="ECO:0000256" key="7">
    <source>
        <dbReference type="ARBA" id="ARBA00022989"/>
    </source>
</evidence>
<feature type="transmembrane region" description="Helical" evidence="9">
    <location>
        <begin position="203"/>
        <end position="227"/>
    </location>
</feature>
<feature type="region of interest" description="Disordered" evidence="10">
    <location>
        <begin position="1"/>
        <end position="20"/>
    </location>
</feature>
<evidence type="ECO:0000256" key="4">
    <source>
        <dbReference type="ARBA" id="ARBA00022475"/>
    </source>
</evidence>
<feature type="transmembrane region" description="Helical" evidence="9">
    <location>
        <begin position="37"/>
        <end position="61"/>
    </location>
</feature>
<comment type="similarity">
    <text evidence="2">Belongs to the binding-protein-dependent transport system permease family. CysTW subfamily.</text>
</comment>
<proteinExistence type="inferred from homology"/>
<dbReference type="Proteomes" id="UP000335415">
    <property type="component" value="Unassembled WGS sequence"/>
</dbReference>
<reference evidence="12 13" key="1">
    <citation type="submission" date="2019-09" db="EMBL/GenBank/DDBJ databases">
        <authorList>
            <person name="Li Y."/>
        </authorList>
    </citation>
    <scope>NUCLEOTIDE SEQUENCE [LARGE SCALE GENOMIC DNA]</scope>
    <source>
        <strain evidence="12 13">L3-3HA</strain>
    </source>
</reference>
<dbReference type="SUPFAM" id="SSF161098">
    <property type="entry name" value="MetI-like"/>
    <property type="match status" value="1"/>
</dbReference>
<keyword evidence="7 9" id="KW-1133">Transmembrane helix</keyword>
<dbReference type="Pfam" id="PF00528">
    <property type="entry name" value="BPD_transp_1"/>
    <property type="match status" value="1"/>
</dbReference>
<keyword evidence="3 9" id="KW-0813">Transport</keyword>
<evidence type="ECO:0000256" key="6">
    <source>
        <dbReference type="ARBA" id="ARBA00022692"/>
    </source>
</evidence>
<dbReference type="EMBL" id="VYKJ01000002">
    <property type="protein sequence ID" value="KAA9001956.1"/>
    <property type="molecule type" value="Genomic_DNA"/>
</dbReference>
<gene>
    <name evidence="12" type="ORF">FJU30_06670</name>
</gene>
<keyword evidence="4" id="KW-1003">Cell membrane</keyword>
<keyword evidence="5" id="KW-0997">Cell inner membrane</keyword>
<dbReference type="Gene3D" id="1.10.3720.10">
    <property type="entry name" value="MetI-like"/>
    <property type="match status" value="1"/>
</dbReference>
<evidence type="ECO:0000256" key="5">
    <source>
        <dbReference type="ARBA" id="ARBA00022519"/>
    </source>
</evidence>
<feature type="domain" description="ABC transmembrane type-1" evidence="11">
    <location>
        <begin position="204"/>
        <end position="410"/>
    </location>
</feature>
<dbReference type="OrthoDB" id="9807047at2"/>
<feature type="transmembrane region" description="Helical" evidence="9">
    <location>
        <begin position="292"/>
        <end position="312"/>
    </location>
</feature>
<dbReference type="AlphaFoldDB" id="A0A5J5G650"/>